<dbReference type="NCBIfam" id="NF008268">
    <property type="entry name" value="PRK11040.1"/>
    <property type="match status" value="1"/>
</dbReference>
<dbReference type="OrthoDB" id="9803618at2"/>
<dbReference type="Gene3D" id="3.30.2290.10">
    <property type="entry name" value="PmbA/TldD superfamily"/>
    <property type="match status" value="1"/>
</dbReference>
<dbReference type="Proteomes" id="UP000246964">
    <property type="component" value="Unassembled WGS sequence"/>
</dbReference>
<dbReference type="GO" id="GO:0005829">
    <property type="term" value="C:cytosol"/>
    <property type="evidence" value="ECO:0007669"/>
    <property type="project" value="TreeGrafter"/>
</dbReference>
<dbReference type="PANTHER" id="PTHR43421:SF1">
    <property type="entry name" value="METALLOPROTEASE PMBA"/>
    <property type="match status" value="1"/>
</dbReference>
<evidence type="ECO:0000256" key="1">
    <source>
        <dbReference type="ARBA" id="ARBA00005836"/>
    </source>
</evidence>
<proteinExistence type="inferred from homology"/>
<feature type="domain" description="Metalloprotease TldD/E C-terminal" evidence="3">
    <location>
        <begin position="240"/>
        <end position="447"/>
    </location>
</feature>
<dbReference type="Pfam" id="PF19289">
    <property type="entry name" value="PmbA_TldD_3rd"/>
    <property type="match status" value="1"/>
</dbReference>
<protein>
    <submittedName>
        <fullName evidence="5">Microcin-processing peptidase 1</fullName>
    </submittedName>
</protein>
<dbReference type="SUPFAM" id="SSF111283">
    <property type="entry name" value="Putative modulator of DNA gyrase, PmbA/TldD"/>
    <property type="match status" value="1"/>
</dbReference>
<evidence type="ECO:0000259" key="2">
    <source>
        <dbReference type="Pfam" id="PF01523"/>
    </source>
</evidence>
<keyword evidence="6" id="KW-1185">Reference proteome</keyword>
<dbReference type="InterPro" id="IPR036059">
    <property type="entry name" value="TldD/PmbA_sf"/>
</dbReference>
<dbReference type="InterPro" id="IPR045570">
    <property type="entry name" value="Metalloprtase-TldD/E_cen_dom"/>
</dbReference>
<dbReference type="RefSeq" id="WP_110075990.1">
    <property type="nucleotide sequence ID" value="NZ_QGTT01000007.1"/>
</dbReference>
<evidence type="ECO:0000259" key="3">
    <source>
        <dbReference type="Pfam" id="PF19289"/>
    </source>
</evidence>
<dbReference type="Pfam" id="PF19290">
    <property type="entry name" value="PmbA_TldD_2nd"/>
    <property type="match status" value="1"/>
</dbReference>
<accession>A0A317Q8Y5</accession>
<dbReference type="InterPro" id="IPR002510">
    <property type="entry name" value="Metalloprtase-TldD/E_N"/>
</dbReference>
<dbReference type="EMBL" id="QGTT01000007">
    <property type="protein sequence ID" value="PWW13051.1"/>
    <property type="molecule type" value="Genomic_DNA"/>
</dbReference>
<organism evidence="5 6">
    <name type="scientific">Pseudidiomarina maritima</name>
    <dbReference type="NCBI Taxonomy" id="519453"/>
    <lineage>
        <taxon>Bacteria</taxon>
        <taxon>Pseudomonadati</taxon>
        <taxon>Pseudomonadota</taxon>
        <taxon>Gammaproteobacteria</taxon>
        <taxon>Alteromonadales</taxon>
        <taxon>Idiomarinaceae</taxon>
        <taxon>Pseudidiomarina</taxon>
    </lineage>
</organism>
<dbReference type="InterPro" id="IPR045569">
    <property type="entry name" value="Metalloprtase-TldD/E_C"/>
</dbReference>
<evidence type="ECO:0000313" key="5">
    <source>
        <dbReference type="EMBL" id="PWW13051.1"/>
    </source>
</evidence>
<gene>
    <name evidence="5" type="ORF">DET45_10782</name>
</gene>
<comment type="caution">
    <text evidence="5">The sequence shown here is derived from an EMBL/GenBank/DDBJ whole genome shotgun (WGS) entry which is preliminary data.</text>
</comment>
<name>A0A317Q8Y5_9GAMM</name>
<comment type="similarity">
    <text evidence="1">Belongs to the peptidase U62 family.</text>
</comment>
<evidence type="ECO:0000259" key="4">
    <source>
        <dbReference type="Pfam" id="PF19290"/>
    </source>
</evidence>
<sequence>MIPDVKQLSSEMQEVEQSVAQALAYAKELGASAVECALSRSRGINVGTRLGEVETVEFNQDGALGITLFRGQQKGSASTTDLTAAAIRAAVEKANSIAQFTSPDPYAGLAPAELMATAIPDLDLCHPADQSAEFALEQALRCEQHALQLDKRIVNSDGAGYSSHVGYRVYGNSHGFLAGYLQSRHSLSCSLIAQSGEQMQRDYSYSVARHRGGLWTPEQVAEDAVNATIARLDGRKIATAKVPVIFRADVANSLFGHFVAAISGGSLYRKSSFLADHLGKQVLPNWLTITEQPHLRGALASSPFDHEGLATVERDIVANGVLETYLLTSYSARKLGMQPTGHAGGIHTWQVQHGEQDLAALCKQMGTGLLVTELMGQGVNIVNGDYSRGAAGFWVEHGEVQYPVEEITIAGNLKDMLANIVAIGNDIDLRHGVRTGSVLLEQMRIAGM</sequence>
<evidence type="ECO:0000313" key="6">
    <source>
        <dbReference type="Proteomes" id="UP000246964"/>
    </source>
</evidence>
<dbReference type="InterPro" id="IPR035068">
    <property type="entry name" value="TldD/PmbA_N"/>
</dbReference>
<reference evidence="5 6" key="1">
    <citation type="submission" date="2018-05" db="EMBL/GenBank/DDBJ databases">
        <title>Freshwater and sediment microbial communities from various areas in North America, analyzing microbe dynamics in response to fracking.</title>
        <authorList>
            <person name="Lamendella R."/>
        </authorList>
    </citation>
    <scope>NUCLEOTIDE SEQUENCE [LARGE SCALE GENOMIC DNA]</scope>
    <source>
        <strain evidence="5 6">125B1</strain>
    </source>
</reference>
<dbReference type="GO" id="GO:0006508">
    <property type="term" value="P:proteolysis"/>
    <property type="evidence" value="ECO:0007669"/>
    <property type="project" value="InterPro"/>
</dbReference>
<feature type="domain" description="Metalloprotease TldD/E N-terminal" evidence="2">
    <location>
        <begin position="35"/>
        <end position="98"/>
    </location>
</feature>
<dbReference type="GO" id="GO:0008237">
    <property type="term" value="F:metallopeptidase activity"/>
    <property type="evidence" value="ECO:0007669"/>
    <property type="project" value="InterPro"/>
</dbReference>
<feature type="domain" description="Metalloprotease TldD/E central" evidence="4">
    <location>
        <begin position="126"/>
        <end position="232"/>
    </location>
</feature>
<dbReference type="Pfam" id="PF01523">
    <property type="entry name" value="PmbA_TldD_1st"/>
    <property type="match status" value="1"/>
</dbReference>
<dbReference type="PANTHER" id="PTHR43421">
    <property type="entry name" value="METALLOPROTEASE PMBA"/>
    <property type="match status" value="1"/>
</dbReference>
<dbReference type="AlphaFoldDB" id="A0A317Q8Y5"/>
<dbReference type="InterPro" id="IPR047657">
    <property type="entry name" value="PmbA"/>
</dbReference>
<dbReference type="STRING" id="519453.SAMN04488070_1348"/>